<gene>
    <name evidence="2" type="ORF">AVDCRST_MAG39-2105</name>
</gene>
<feature type="non-terminal residue" evidence="2">
    <location>
        <position position="141"/>
    </location>
</feature>
<protein>
    <submittedName>
        <fullName evidence="2">Organic hydroperoxide resistance protein</fullName>
    </submittedName>
</protein>
<feature type="region of interest" description="Disordered" evidence="1">
    <location>
        <begin position="1"/>
        <end position="141"/>
    </location>
</feature>
<evidence type="ECO:0000313" key="2">
    <source>
        <dbReference type="EMBL" id="CAA9512459.1"/>
    </source>
</evidence>
<accession>A0A6J4T3S9</accession>
<name>A0A6J4T3S9_9SPHN</name>
<dbReference type="EMBL" id="CADCVW010000086">
    <property type="protein sequence ID" value="CAA9512459.1"/>
    <property type="molecule type" value="Genomic_DNA"/>
</dbReference>
<feature type="compositionally biased region" description="Basic residues" evidence="1">
    <location>
        <begin position="78"/>
        <end position="109"/>
    </location>
</feature>
<feature type="non-terminal residue" evidence="2">
    <location>
        <position position="1"/>
    </location>
</feature>
<reference evidence="2" key="1">
    <citation type="submission" date="2020-02" db="EMBL/GenBank/DDBJ databases">
        <authorList>
            <person name="Meier V. D."/>
        </authorList>
    </citation>
    <scope>NUCLEOTIDE SEQUENCE</scope>
    <source>
        <strain evidence="2">AVDCRST_MAG39</strain>
    </source>
</reference>
<evidence type="ECO:0000256" key="1">
    <source>
        <dbReference type="SAM" id="MobiDB-lite"/>
    </source>
</evidence>
<sequence>ARRRQIPRHRLRHRRPRRPGPHRRRQARRQAVHAQGARRRGRRGAQPRAAVRRGLFRLLPRRDEGGGALAEAQGAGRRAGHYYGRHRPAFGGRLRARHRPQGRPARHGARAGAAAGRRRAPGLPVQQRHPQQRGRAAERGV</sequence>
<organism evidence="2">
    <name type="scientific">uncultured Sphingomonadaceae bacterium</name>
    <dbReference type="NCBI Taxonomy" id="169976"/>
    <lineage>
        <taxon>Bacteria</taxon>
        <taxon>Pseudomonadati</taxon>
        <taxon>Pseudomonadota</taxon>
        <taxon>Alphaproteobacteria</taxon>
        <taxon>Sphingomonadales</taxon>
        <taxon>Sphingomonadaceae</taxon>
        <taxon>environmental samples</taxon>
    </lineage>
</organism>
<proteinExistence type="predicted"/>
<feature type="compositionally biased region" description="Basic residues" evidence="1">
    <location>
        <begin position="1"/>
        <end position="55"/>
    </location>
</feature>
<dbReference type="AlphaFoldDB" id="A0A6J4T3S9"/>